<comment type="similarity">
    <text evidence="1">Belongs to the paxM FAD-dependent monooxygenase family.</text>
</comment>
<accession>A0A9W9HJB6</accession>
<dbReference type="GO" id="GO:0071949">
    <property type="term" value="F:FAD binding"/>
    <property type="evidence" value="ECO:0007669"/>
    <property type="project" value="InterPro"/>
</dbReference>
<dbReference type="SUPFAM" id="SSF51905">
    <property type="entry name" value="FAD/NAD(P)-binding domain"/>
    <property type="match status" value="1"/>
</dbReference>
<protein>
    <recommendedName>
        <fullName evidence="7">FAD-binding domain-containing protein</fullName>
    </recommendedName>
</protein>
<dbReference type="InterPro" id="IPR036188">
    <property type="entry name" value="FAD/NAD-bd_sf"/>
</dbReference>
<sequence>MTKVIPTTGITIIIVGLGIAGLTAAIECHRQGHKVIGLEKKSTVYQLGDIIGLSENGLKVLSQWPNANGTSVASTLTSLGSELSSVEIFSSAGELKYTIPFGADSPVAGLFLRRSDLVESLYQYATSELGLDLRYGVTVEEYWETATTAGVIVEGAERISGHCVIGADGIYSKTRAIITGDSPEEDAATLLETGGAIFRSTFDASAVATDPDAQWVLQDASTHDRHEIYLGKDVTILMGTMGKGKYVWWNCSHRDPTKATTNWVQAASIAPVLRYIQDWPIAKKLSAVISKTPQGKCFNHSLVTRKPIRTWVSRQGRMVVIGDAAHQFLPHTGQGANQAIEDAAVVAVCLRLASRSNDSSSREEDGVPLALRVMEKLRQVLGPRVSVIQEGSVEAQEVTLEADMDTGTSGDRFNAISRPAWIHCHDCVSHAHEEFSKVVDALNKGEGNCDAYVPTNAPMDGLFHAEDDYILQSKGAV</sequence>
<dbReference type="SUPFAM" id="SSF54373">
    <property type="entry name" value="FAD-linked reductases, C-terminal domain"/>
    <property type="match status" value="1"/>
</dbReference>
<evidence type="ECO:0000256" key="2">
    <source>
        <dbReference type="ARBA" id="ARBA00022630"/>
    </source>
</evidence>
<dbReference type="AlphaFoldDB" id="A0A9W9HJB6"/>
<dbReference type="Proteomes" id="UP001147746">
    <property type="component" value="Unassembled WGS sequence"/>
</dbReference>
<evidence type="ECO:0000256" key="1">
    <source>
        <dbReference type="ARBA" id="ARBA00007992"/>
    </source>
</evidence>
<evidence type="ECO:0000313" key="9">
    <source>
        <dbReference type="Proteomes" id="UP001147746"/>
    </source>
</evidence>
<dbReference type="PANTHER" id="PTHR13789">
    <property type="entry name" value="MONOOXYGENASE"/>
    <property type="match status" value="1"/>
</dbReference>
<comment type="caution">
    <text evidence="8">The sequence shown here is derived from an EMBL/GenBank/DDBJ whole genome shotgun (WGS) entry which is preliminary data.</text>
</comment>
<gene>
    <name evidence="8" type="ORF">N7476_003561</name>
</gene>
<name>A0A9W9HJB6_9EURO</name>
<keyword evidence="6" id="KW-0472">Membrane</keyword>
<dbReference type="PRINTS" id="PR00420">
    <property type="entry name" value="RNGMNOXGNASE"/>
</dbReference>
<dbReference type="Gene3D" id="3.50.50.60">
    <property type="entry name" value="FAD/NAD(P)-binding domain"/>
    <property type="match status" value="1"/>
</dbReference>
<reference evidence="8" key="2">
    <citation type="journal article" date="2023" name="IMA Fungus">
        <title>Comparative genomic study of the Penicillium genus elucidates a diverse pangenome and 15 lateral gene transfer events.</title>
        <authorList>
            <person name="Petersen C."/>
            <person name="Sorensen T."/>
            <person name="Nielsen M.R."/>
            <person name="Sondergaard T.E."/>
            <person name="Sorensen J.L."/>
            <person name="Fitzpatrick D.A."/>
            <person name="Frisvad J.C."/>
            <person name="Nielsen K.L."/>
        </authorList>
    </citation>
    <scope>NUCLEOTIDE SEQUENCE</scope>
    <source>
        <strain evidence="8">IBT 21472</strain>
    </source>
</reference>
<feature type="domain" description="FAD-binding" evidence="7">
    <location>
        <begin position="11"/>
        <end position="352"/>
    </location>
</feature>
<evidence type="ECO:0000256" key="4">
    <source>
        <dbReference type="ARBA" id="ARBA00023002"/>
    </source>
</evidence>
<reference evidence="8" key="1">
    <citation type="submission" date="2022-12" db="EMBL/GenBank/DDBJ databases">
        <authorList>
            <person name="Petersen C."/>
        </authorList>
    </citation>
    <scope>NUCLEOTIDE SEQUENCE</scope>
    <source>
        <strain evidence="8">IBT 21472</strain>
    </source>
</reference>
<evidence type="ECO:0000256" key="3">
    <source>
        <dbReference type="ARBA" id="ARBA00022827"/>
    </source>
</evidence>
<dbReference type="GO" id="GO:0004497">
    <property type="term" value="F:monooxygenase activity"/>
    <property type="evidence" value="ECO:0007669"/>
    <property type="project" value="UniProtKB-KW"/>
</dbReference>
<feature type="transmembrane region" description="Helical" evidence="6">
    <location>
        <begin position="7"/>
        <end position="26"/>
    </location>
</feature>
<keyword evidence="6" id="KW-1133">Transmembrane helix</keyword>
<keyword evidence="6" id="KW-0812">Transmembrane</keyword>
<dbReference type="Pfam" id="PF01494">
    <property type="entry name" value="FAD_binding_3"/>
    <property type="match status" value="1"/>
</dbReference>
<keyword evidence="5" id="KW-0503">Monooxygenase</keyword>
<evidence type="ECO:0000256" key="6">
    <source>
        <dbReference type="SAM" id="Phobius"/>
    </source>
</evidence>
<evidence type="ECO:0000256" key="5">
    <source>
        <dbReference type="ARBA" id="ARBA00023033"/>
    </source>
</evidence>
<organism evidence="8 9">
    <name type="scientific">Penicillium atrosanguineum</name>
    <dbReference type="NCBI Taxonomy" id="1132637"/>
    <lineage>
        <taxon>Eukaryota</taxon>
        <taxon>Fungi</taxon>
        <taxon>Dikarya</taxon>
        <taxon>Ascomycota</taxon>
        <taxon>Pezizomycotina</taxon>
        <taxon>Eurotiomycetes</taxon>
        <taxon>Eurotiomycetidae</taxon>
        <taxon>Eurotiales</taxon>
        <taxon>Aspergillaceae</taxon>
        <taxon>Penicillium</taxon>
    </lineage>
</organism>
<keyword evidence="2" id="KW-0285">Flavoprotein</keyword>
<keyword evidence="9" id="KW-1185">Reference proteome</keyword>
<dbReference type="PANTHER" id="PTHR13789:SF236">
    <property type="entry name" value="MONOOXYGENASE, PUTATIVE (AFU_ORTHOLOGUE AFUA_6G12060)-RELATED"/>
    <property type="match status" value="1"/>
</dbReference>
<evidence type="ECO:0000259" key="7">
    <source>
        <dbReference type="Pfam" id="PF01494"/>
    </source>
</evidence>
<dbReference type="InterPro" id="IPR002938">
    <property type="entry name" value="FAD-bd"/>
</dbReference>
<keyword evidence="3" id="KW-0274">FAD</keyword>
<dbReference type="InterPro" id="IPR050493">
    <property type="entry name" value="FAD-dep_Monooxygenase_BioMet"/>
</dbReference>
<dbReference type="OrthoDB" id="16820at2759"/>
<keyword evidence="4" id="KW-0560">Oxidoreductase</keyword>
<proteinExistence type="inferred from homology"/>
<evidence type="ECO:0000313" key="8">
    <source>
        <dbReference type="EMBL" id="KAJ5324961.1"/>
    </source>
</evidence>
<dbReference type="EMBL" id="JAPZBO010000002">
    <property type="protein sequence ID" value="KAJ5324961.1"/>
    <property type="molecule type" value="Genomic_DNA"/>
</dbReference>